<protein>
    <submittedName>
        <fullName evidence="2">Glycosyltransferase</fullName>
    </submittedName>
</protein>
<evidence type="ECO:0000259" key="1">
    <source>
        <dbReference type="Pfam" id="PF00534"/>
    </source>
</evidence>
<dbReference type="RefSeq" id="WP_163654694.1">
    <property type="nucleotide sequence ID" value="NZ_JAAGRN010000005.1"/>
</dbReference>
<reference evidence="2" key="1">
    <citation type="submission" date="2020-02" db="EMBL/GenBank/DDBJ databases">
        <authorList>
            <person name="Chen W.-M."/>
        </authorList>
    </citation>
    <scope>NUCLEOTIDE SEQUENCE</scope>
    <source>
        <strain evidence="2">NBD-18</strain>
    </source>
</reference>
<feature type="domain" description="Glycosyl transferase family 1" evidence="1">
    <location>
        <begin position="181"/>
        <end position="320"/>
    </location>
</feature>
<dbReference type="AlphaFoldDB" id="A0A6B2R2A7"/>
<keyword evidence="2" id="KW-0808">Transferase</keyword>
<gene>
    <name evidence="2" type="ORF">G3I67_09620</name>
</gene>
<dbReference type="EMBL" id="JAAGRN010000005">
    <property type="protein sequence ID" value="NDY83489.1"/>
    <property type="molecule type" value="Genomic_DNA"/>
</dbReference>
<sequence length="362" mass="40447">MKVLYLYTEVMGYNLPIFERLVSHYDASVDVVHWNQNKLTPFVPDPASGVKYHERSSFTQQGLLDFAESLSPDLVYVSGWMDKGYLPVIQKLKALGTPIVVGLDTQWTGSLRQQIGSRLIKWIYKKRYFSYALVPGPMQYEYAARIGFSKNEILCNLLSGNSRLFKHAAESLQHDKQVNYPKNFLYVGRFAQTKGIDILLEAFTLYRTQYRGDWTLTCIGNGPMANLLESAQQQNPEAITLKAFSSQADLVEQAQNAGAFVLPSREDPWGVVVHEFATAGLPLILSEFVGARPQFLIDGLNGYTFHQNSPEQLALHMHQIATITTEQLLEMGRVSAKLGAHINPEISAASLMAAQNRAGLNG</sequence>
<accession>A0A6B2R2A7</accession>
<dbReference type="GO" id="GO:0016757">
    <property type="term" value="F:glycosyltransferase activity"/>
    <property type="evidence" value="ECO:0007669"/>
    <property type="project" value="InterPro"/>
</dbReference>
<dbReference type="InterPro" id="IPR001296">
    <property type="entry name" value="Glyco_trans_1"/>
</dbReference>
<proteinExistence type="predicted"/>
<dbReference type="CDD" id="cd03801">
    <property type="entry name" value="GT4_PimA-like"/>
    <property type="match status" value="1"/>
</dbReference>
<comment type="caution">
    <text evidence="2">The sequence shown here is derived from an EMBL/GenBank/DDBJ whole genome shotgun (WGS) entry which is preliminary data.</text>
</comment>
<dbReference type="Gene3D" id="3.40.50.2000">
    <property type="entry name" value="Glycogen Phosphorylase B"/>
    <property type="match status" value="1"/>
</dbReference>
<dbReference type="SUPFAM" id="SSF53756">
    <property type="entry name" value="UDP-Glycosyltransferase/glycogen phosphorylase"/>
    <property type="match status" value="1"/>
</dbReference>
<evidence type="ECO:0000313" key="2">
    <source>
        <dbReference type="EMBL" id="NDY83489.1"/>
    </source>
</evidence>
<dbReference type="PANTHER" id="PTHR12526">
    <property type="entry name" value="GLYCOSYLTRANSFERASE"/>
    <property type="match status" value="1"/>
</dbReference>
<organism evidence="2">
    <name type="scientific">Sheuella amnicola</name>
    <dbReference type="NCBI Taxonomy" id="2707330"/>
    <lineage>
        <taxon>Bacteria</taxon>
        <taxon>Pseudomonadati</taxon>
        <taxon>Pseudomonadota</taxon>
        <taxon>Betaproteobacteria</taxon>
        <taxon>Burkholderiales</taxon>
        <taxon>Alcaligenaceae</taxon>
        <taxon>Sheuella</taxon>
    </lineage>
</organism>
<name>A0A6B2R2A7_9BURK</name>
<dbReference type="Pfam" id="PF00534">
    <property type="entry name" value="Glycos_transf_1"/>
    <property type="match status" value="1"/>
</dbReference>